<name>A0A4D6M7D2_VIGUN</name>
<dbReference type="AlphaFoldDB" id="A0A4D6M7D2"/>
<keyword evidence="2" id="KW-1185">Reference proteome</keyword>
<dbReference type="Proteomes" id="UP000501690">
    <property type="component" value="Linkage Group LG6"/>
</dbReference>
<evidence type="ECO:0000313" key="1">
    <source>
        <dbReference type="EMBL" id="QCD96468.1"/>
    </source>
</evidence>
<sequence>MAVHVPPLPASTASPCSLQRAATAAPYPIEPPPQHHRTITTVLSRCHHHRKFIFTLPNLAVCSCLMAASSFYTKTASTMSW</sequence>
<accession>A0A4D6M7D2</accession>
<dbReference type="EMBL" id="CP039350">
    <property type="protein sequence ID" value="QCD96468.1"/>
    <property type="molecule type" value="Genomic_DNA"/>
</dbReference>
<gene>
    <name evidence="1" type="ORF">DEO72_LG6g1172</name>
</gene>
<organism evidence="1 2">
    <name type="scientific">Vigna unguiculata</name>
    <name type="common">Cowpea</name>
    <dbReference type="NCBI Taxonomy" id="3917"/>
    <lineage>
        <taxon>Eukaryota</taxon>
        <taxon>Viridiplantae</taxon>
        <taxon>Streptophyta</taxon>
        <taxon>Embryophyta</taxon>
        <taxon>Tracheophyta</taxon>
        <taxon>Spermatophyta</taxon>
        <taxon>Magnoliopsida</taxon>
        <taxon>eudicotyledons</taxon>
        <taxon>Gunneridae</taxon>
        <taxon>Pentapetalae</taxon>
        <taxon>rosids</taxon>
        <taxon>fabids</taxon>
        <taxon>Fabales</taxon>
        <taxon>Fabaceae</taxon>
        <taxon>Papilionoideae</taxon>
        <taxon>50 kb inversion clade</taxon>
        <taxon>NPAAA clade</taxon>
        <taxon>indigoferoid/millettioid clade</taxon>
        <taxon>Phaseoleae</taxon>
        <taxon>Vigna</taxon>
    </lineage>
</organism>
<protein>
    <submittedName>
        <fullName evidence="1">Uncharacterized protein</fullName>
    </submittedName>
</protein>
<evidence type="ECO:0000313" key="2">
    <source>
        <dbReference type="Proteomes" id="UP000501690"/>
    </source>
</evidence>
<proteinExistence type="predicted"/>
<reference evidence="1 2" key="1">
    <citation type="submission" date="2019-04" db="EMBL/GenBank/DDBJ databases">
        <title>An improved genome assembly and genetic linkage map for asparagus bean, Vigna unguiculata ssp. sesquipedialis.</title>
        <authorList>
            <person name="Xia Q."/>
            <person name="Zhang R."/>
            <person name="Dong Y."/>
        </authorList>
    </citation>
    <scope>NUCLEOTIDE SEQUENCE [LARGE SCALE GENOMIC DNA]</scope>
    <source>
        <tissue evidence="1">Leaf</tissue>
    </source>
</reference>